<feature type="chain" id="PRO_5046592272" evidence="5">
    <location>
        <begin position="27"/>
        <end position="748"/>
    </location>
</feature>
<proteinExistence type="inferred from homology"/>
<evidence type="ECO:0000256" key="1">
    <source>
        <dbReference type="ARBA" id="ARBA00006586"/>
    </source>
</evidence>
<dbReference type="InterPro" id="IPR043147">
    <property type="entry name" value="Penicillin_amidase_A-knob"/>
</dbReference>
<dbReference type="Proteomes" id="UP001419910">
    <property type="component" value="Unassembled WGS sequence"/>
</dbReference>
<accession>A0ABU9Y487</accession>
<evidence type="ECO:0000256" key="3">
    <source>
        <dbReference type="ARBA" id="ARBA00022801"/>
    </source>
</evidence>
<dbReference type="Gene3D" id="1.10.1400.10">
    <property type="match status" value="1"/>
</dbReference>
<reference evidence="6 7" key="1">
    <citation type="submission" date="2024-05" db="EMBL/GenBank/DDBJ databases">
        <authorList>
            <person name="Liu Q."/>
            <person name="Xin Y.-H."/>
        </authorList>
    </citation>
    <scope>NUCLEOTIDE SEQUENCE [LARGE SCALE GENOMIC DNA]</scope>
    <source>
        <strain evidence="6 7">CGMCC 1.10181</strain>
    </source>
</reference>
<evidence type="ECO:0000256" key="2">
    <source>
        <dbReference type="ARBA" id="ARBA00022729"/>
    </source>
</evidence>
<dbReference type="SUPFAM" id="SSF56235">
    <property type="entry name" value="N-terminal nucleophile aminohydrolases (Ntn hydrolases)"/>
    <property type="match status" value="1"/>
</dbReference>
<sequence>MDILARRLRNPLLALALLLPPAAAYAQGATAQARAPAELDDQTAPTPEVLRWKAEAARVTITRDSWGIAHVLGKSDADAVFGAIYAQAEDDFSRIEANYLTALGRTAEADGEKAIWADLRQRLYVDPVVLRKQYRESPAWLRTLMDGWADGLNYYLATHPNVHPKVLSRFEPWMALSFTEGSIGGDIERISLSELESLYGQRQVAMTDLETGRTPREPVGSNGIAIAPKNTVDGHALLLINPHTSFYFRSELQMTSGEGLNAYGASTWGQFFIYQGFNANAGWMHTSSGVDNVDEFAETFVFKSGRLSYRYGETLRPVERDRISIAFRQSDGTLGTRTFTVTRTRHGPVVAKRDGKWIATSLMWKPIPALEQSWLRTKTIDLASYMHVAELQANSSNDTLFADSKGEIAYLHPQFVPIRDDRFDYTKAVDGSDPATDWKGLHGIASLPNVINPPVGWVKNSNDWPWQSAGPDSPKAKDYPRYMDQVGRNARGTHSDLLLTGRHDFTPERLRAAAYDSYLPAFATLIPQLVAAWDALPPGDPRRARLTAPITALKNWDYRWAATSEPTTLAVFWGDTLWKDVGGFARAERMNVPDYIAARVTPEAKLDALVQATDRLARDFGDWRVPWGKVNRFQRLDDSIEAHFDDSKPSIPVPFTSAQWGSLASFGAKPYPNTKGYYGTSGNSFVAIVEFGPRLKAWAVTAGGESGDPASPHFNDQAQRYADGNLRPVWFYPEDLKGHVERAYRPGS</sequence>
<keyword evidence="7" id="KW-1185">Reference proteome</keyword>
<evidence type="ECO:0000313" key="7">
    <source>
        <dbReference type="Proteomes" id="UP001419910"/>
    </source>
</evidence>
<keyword evidence="3" id="KW-0378">Hydrolase</keyword>
<dbReference type="PANTHER" id="PTHR34218">
    <property type="entry name" value="PEPTIDASE S45 PENICILLIN AMIDASE"/>
    <property type="match status" value="1"/>
</dbReference>
<organism evidence="6 7">
    <name type="scientific">Sphingomonas oligophenolica</name>
    <dbReference type="NCBI Taxonomy" id="301154"/>
    <lineage>
        <taxon>Bacteria</taxon>
        <taxon>Pseudomonadati</taxon>
        <taxon>Pseudomonadota</taxon>
        <taxon>Alphaproteobacteria</taxon>
        <taxon>Sphingomonadales</taxon>
        <taxon>Sphingomonadaceae</taxon>
        <taxon>Sphingomonas</taxon>
    </lineage>
</organism>
<protein>
    <submittedName>
        <fullName evidence="6">Penicillin acylase family protein</fullName>
    </submittedName>
</protein>
<gene>
    <name evidence="6" type="ORF">ABC974_13325</name>
</gene>
<keyword evidence="4" id="KW-0865">Zymogen</keyword>
<dbReference type="Gene3D" id="1.10.439.10">
    <property type="entry name" value="Penicillin Amidohydrolase, domain 1"/>
    <property type="match status" value="1"/>
</dbReference>
<dbReference type="Gene3D" id="3.60.20.10">
    <property type="entry name" value="Glutamine Phosphoribosylpyrophosphate, subunit 1, domain 1"/>
    <property type="match status" value="1"/>
</dbReference>
<dbReference type="EMBL" id="JBDIME010000010">
    <property type="protein sequence ID" value="MEN2790615.1"/>
    <property type="molecule type" value="Genomic_DNA"/>
</dbReference>
<evidence type="ECO:0000313" key="6">
    <source>
        <dbReference type="EMBL" id="MEN2790615.1"/>
    </source>
</evidence>
<dbReference type="PANTHER" id="PTHR34218:SF3">
    <property type="entry name" value="ACYL-HOMOSERINE LACTONE ACYLASE PVDQ"/>
    <property type="match status" value="1"/>
</dbReference>
<evidence type="ECO:0000256" key="4">
    <source>
        <dbReference type="ARBA" id="ARBA00023145"/>
    </source>
</evidence>
<dbReference type="PIRSF" id="PIRSF001227">
    <property type="entry name" value="Pen_acylase"/>
    <property type="match status" value="1"/>
</dbReference>
<dbReference type="Pfam" id="PF01804">
    <property type="entry name" value="Penicil_amidase"/>
    <property type="match status" value="1"/>
</dbReference>
<dbReference type="InterPro" id="IPR029055">
    <property type="entry name" value="Ntn_hydrolases_N"/>
</dbReference>
<keyword evidence="2 5" id="KW-0732">Signal</keyword>
<feature type="signal peptide" evidence="5">
    <location>
        <begin position="1"/>
        <end position="26"/>
    </location>
</feature>
<dbReference type="InterPro" id="IPR002692">
    <property type="entry name" value="S45"/>
</dbReference>
<dbReference type="InterPro" id="IPR023343">
    <property type="entry name" value="Penicillin_amidase_dom1"/>
</dbReference>
<dbReference type="Gene3D" id="2.30.120.10">
    <property type="match status" value="1"/>
</dbReference>
<dbReference type="InterPro" id="IPR014395">
    <property type="entry name" value="Pen/GL7ACA/AHL_acylase"/>
</dbReference>
<comment type="similarity">
    <text evidence="1">Belongs to the peptidase S45 family.</text>
</comment>
<dbReference type="InterPro" id="IPR043146">
    <property type="entry name" value="Penicillin_amidase_N_B-knob"/>
</dbReference>
<name>A0ABU9Y487_9SPHN</name>
<comment type="caution">
    <text evidence="6">The sequence shown here is derived from an EMBL/GenBank/DDBJ whole genome shotgun (WGS) entry which is preliminary data.</text>
</comment>
<dbReference type="RefSeq" id="WP_343888359.1">
    <property type="nucleotide sequence ID" value="NZ_BAAAEH010000008.1"/>
</dbReference>
<evidence type="ECO:0000256" key="5">
    <source>
        <dbReference type="SAM" id="SignalP"/>
    </source>
</evidence>